<feature type="chain" id="PRO_5010755376" description="FAD:protein FMN transferase" evidence="20">
    <location>
        <begin position="27"/>
        <end position="349"/>
    </location>
</feature>
<evidence type="ECO:0000256" key="15">
    <source>
        <dbReference type="ARBA" id="ARBA00031306"/>
    </source>
</evidence>
<keyword evidence="13" id="KW-0564">Palmitate</keyword>
<comment type="catalytic activity">
    <reaction evidence="16 18 20">
        <text>L-threonyl-[protein] + FAD = FMN-L-threonyl-[protein] + AMP + H(+)</text>
        <dbReference type="Rhea" id="RHEA:36847"/>
        <dbReference type="Rhea" id="RHEA-COMP:11060"/>
        <dbReference type="Rhea" id="RHEA-COMP:11061"/>
        <dbReference type="ChEBI" id="CHEBI:15378"/>
        <dbReference type="ChEBI" id="CHEBI:30013"/>
        <dbReference type="ChEBI" id="CHEBI:57692"/>
        <dbReference type="ChEBI" id="CHEBI:74257"/>
        <dbReference type="ChEBI" id="CHEBI:456215"/>
        <dbReference type="EC" id="2.7.1.180"/>
    </reaction>
</comment>
<dbReference type="PANTHER" id="PTHR30040">
    <property type="entry name" value="THIAMINE BIOSYNTHESIS LIPOPROTEIN APBE"/>
    <property type="match status" value="1"/>
</dbReference>
<keyword evidence="5 20" id="KW-0997">Cell inner membrane</keyword>
<comment type="cofactor">
    <cofactor evidence="19">
        <name>Mg(2+)</name>
        <dbReference type="ChEBI" id="CHEBI:18420"/>
    </cofactor>
    <cofactor evidence="19">
        <name>Mn(2+)</name>
        <dbReference type="ChEBI" id="CHEBI:29035"/>
    </cofactor>
    <text evidence="19">Magnesium. Can also use manganese.</text>
</comment>
<dbReference type="GO" id="GO:0005886">
    <property type="term" value="C:plasma membrane"/>
    <property type="evidence" value="ECO:0007669"/>
    <property type="project" value="UniProtKB-SubCell"/>
</dbReference>
<feature type="signal peptide" evidence="20">
    <location>
        <begin position="1"/>
        <end position="26"/>
    </location>
</feature>
<dbReference type="SUPFAM" id="SSF143631">
    <property type="entry name" value="ApbE-like"/>
    <property type="match status" value="1"/>
</dbReference>
<evidence type="ECO:0000256" key="5">
    <source>
        <dbReference type="ARBA" id="ARBA00022519"/>
    </source>
</evidence>
<dbReference type="InterPro" id="IPR024932">
    <property type="entry name" value="ApbE"/>
</dbReference>
<feature type="binding site" evidence="19">
    <location>
        <position position="300"/>
    </location>
    <ligand>
        <name>Mg(2+)</name>
        <dbReference type="ChEBI" id="CHEBI:18420"/>
    </ligand>
</feature>
<reference evidence="21 22" key="1">
    <citation type="submission" date="2017-04" db="EMBL/GenBank/DDBJ databases">
        <title>Genome Sequence of Marinobacter salarius strain SMR5 Isolated from a culture of the Diatom Skeletonema marinoi.</title>
        <authorList>
            <person name="Topel M."/>
            <person name="Pinder M.I.M."/>
            <person name="Johansson O.N."/>
            <person name="Kourtchenko O."/>
            <person name="Godhe A."/>
            <person name="Clarke A.K."/>
        </authorList>
    </citation>
    <scope>NUCLEOTIDE SEQUENCE [LARGE SCALE GENOMIC DNA]</scope>
    <source>
        <strain evidence="21 22">SMR5</strain>
    </source>
</reference>
<evidence type="ECO:0000256" key="18">
    <source>
        <dbReference type="PIRNR" id="PIRNR006268"/>
    </source>
</evidence>
<keyword evidence="12" id="KW-0472">Membrane</keyword>
<evidence type="ECO:0000256" key="2">
    <source>
        <dbReference type="ARBA" id="ARBA00011955"/>
    </source>
</evidence>
<evidence type="ECO:0000256" key="19">
    <source>
        <dbReference type="PIRSR" id="PIRSR006268-2"/>
    </source>
</evidence>
<organism evidence="21 22">
    <name type="scientific">Marinobacter salarius</name>
    <dbReference type="NCBI Taxonomy" id="1420917"/>
    <lineage>
        <taxon>Bacteria</taxon>
        <taxon>Pseudomonadati</taxon>
        <taxon>Pseudomonadota</taxon>
        <taxon>Gammaproteobacteria</taxon>
        <taxon>Pseudomonadales</taxon>
        <taxon>Marinobacteraceae</taxon>
        <taxon>Marinobacter</taxon>
    </lineage>
</organism>
<keyword evidence="11 18" id="KW-0460">Magnesium</keyword>
<feature type="binding site" evidence="19">
    <location>
        <position position="304"/>
    </location>
    <ligand>
        <name>Mg(2+)</name>
        <dbReference type="ChEBI" id="CHEBI:18420"/>
    </ligand>
</feature>
<keyword evidence="7 18" id="KW-0808">Transferase</keyword>
<sequence length="349" mass="38165">MTFSMFRPVRVVAAGALLVLALAALAGCSFEEEEKVWEIAGPVFGTRYHINVVLTDNPERLENLAQGIEKVLEGVDASMSTWREDSELSRFNRLDDQSEWVEISTPLYEVLATADQVSELTGGAFDVTIGPVVNLWGFGPDARPETIPSDDELAARMAATGYGKLDLQADPPALRASPNQYIDLSAIAKGYGVDAVARYLKDEGIAAYLVEIGGEVQAHGHKPDGEAWRLAIEQPVSEMREINRVVALDRHAMATSGDYRNYYESDGRRFSHTIDPKDGRPISHTLASVTVISDDCMTADALATAFNVMGHDRAKALATRENIAAYFIVRGDNGFETDYTPAFSSFLTH</sequence>
<feature type="binding site" evidence="19">
    <location>
        <position position="186"/>
    </location>
    <ligand>
        <name>Mg(2+)</name>
        <dbReference type="ChEBI" id="CHEBI:18420"/>
    </ligand>
</feature>
<keyword evidence="8 18" id="KW-0479">Metal-binding</keyword>
<evidence type="ECO:0000256" key="3">
    <source>
        <dbReference type="ARBA" id="ARBA00016337"/>
    </source>
</evidence>
<evidence type="ECO:0000256" key="9">
    <source>
        <dbReference type="ARBA" id="ARBA00022729"/>
    </source>
</evidence>
<evidence type="ECO:0000256" key="1">
    <source>
        <dbReference type="ARBA" id="ARBA00008282"/>
    </source>
</evidence>
<evidence type="ECO:0000313" key="21">
    <source>
        <dbReference type="EMBL" id="ARM83682.1"/>
    </source>
</evidence>
<dbReference type="FunFam" id="3.10.520.10:FF:000001">
    <property type="entry name" value="FAD:protein FMN transferase"/>
    <property type="match status" value="1"/>
</dbReference>
<dbReference type="Gene3D" id="3.10.520.10">
    <property type="entry name" value="ApbE-like domains"/>
    <property type="match status" value="1"/>
</dbReference>
<dbReference type="EMBL" id="CP020931">
    <property type="protein sequence ID" value="ARM83682.1"/>
    <property type="molecule type" value="Genomic_DNA"/>
</dbReference>
<gene>
    <name evidence="21" type="primary">apbE</name>
    <name evidence="21" type="ORF">MARSALSMR5_01595</name>
</gene>
<accession>A0A1W6K8L2</accession>
<dbReference type="PIRSF" id="PIRSF006268">
    <property type="entry name" value="ApbE"/>
    <property type="match status" value="1"/>
</dbReference>
<dbReference type="STRING" id="1420917.AU15_10240"/>
<evidence type="ECO:0000256" key="17">
    <source>
        <dbReference type="ARBA" id="ARBA00060485"/>
    </source>
</evidence>
<dbReference type="GO" id="GO:0016740">
    <property type="term" value="F:transferase activity"/>
    <property type="evidence" value="ECO:0007669"/>
    <property type="project" value="UniProtKB-UniRule"/>
</dbReference>
<evidence type="ECO:0000256" key="11">
    <source>
        <dbReference type="ARBA" id="ARBA00022842"/>
    </source>
</evidence>
<evidence type="ECO:0000256" key="10">
    <source>
        <dbReference type="ARBA" id="ARBA00022827"/>
    </source>
</evidence>
<evidence type="ECO:0000256" key="14">
    <source>
        <dbReference type="ARBA" id="ARBA00023288"/>
    </source>
</evidence>
<evidence type="ECO:0000256" key="4">
    <source>
        <dbReference type="ARBA" id="ARBA00022475"/>
    </source>
</evidence>
<dbReference type="GO" id="GO:0046872">
    <property type="term" value="F:metal ion binding"/>
    <property type="evidence" value="ECO:0007669"/>
    <property type="project" value="UniProtKB-UniRule"/>
</dbReference>
<proteinExistence type="inferred from homology"/>
<evidence type="ECO:0000313" key="22">
    <source>
        <dbReference type="Proteomes" id="UP000193100"/>
    </source>
</evidence>
<comment type="similarity">
    <text evidence="1 18 20">Belongs to the ApbE family.</text>
</comment>
<comment type="subcellular location">
    <subcellularLocation>
        <location evidence="17 20">Cell inner membrane</location>
        <topology evidence="17 20">Lipid-anchor</topology>
        <orientation evidence="17 20">Periplasmic side</orientation>
    </subcellularLocation>
</comment>
<dbReference type="InterPro" id="IPR003374">
    <property type="entry name" value="ApbE-like_sf"/>
</dbReference>
<name>A0A1W6K8L2_9GAMM</name>
<evidence type="ECO:0000256" key="16">
    <source>
        <dbReference type="ARBA" id="ARBA00048540"/>
    </source>
</evidence>
<evidence type="ECO:0000256" key="12">
    <source>
        <dbReference type="ARBA" id="ARBA00023136"/>
    </source>
</evidence>
<evidence type="ECO:0000256" key="7">
    <source>
        <dbReference type="ARBA" id="ARBA00022679"/>
    </source>
</evidence>
<keyword evidence="9 20" id="KW-0732">Signal</keyword>
<dbReference type="GeneID" id="77255561"/>
<dbReference type="Pfam" id="PF02424">
    <property type="entry name" value="ApbE"/>
    <property type="match status" value="1"/>
</dbReference>
<keyword evidence="14 20" id="KW-0449">Lipoprotein</keyword>
<dbReference type="Proteomes" id="UP000193100">
    <property type="component" value="Chromosome"/>
</dbReference>
<protein>
    <recommendedName>
        <fullName evidence="3 18">FAD:protein FMN transferase</fullName>
        <ecNumber evidence="2 18">2.7.1.180</ecNumber>
    </recommendedName>
    <alternativeName>
        <fullName evidence="15 18">Flavin transferase</fullName>
    </alternativeName>
</protein>
<evidence type="ECO:0000256" key="20">
    <source>
        <dbReference type="RuleBase" id="RU363002"/>
    </source>
</evidence>
<evidence type="ECO:0000256" key="6">
    <source>
        <dbReference type="ARBA" id="ARBA00022630"/>
    </source>
</evidence>
<dbReference type="AlphaFoldDB" id="A0A1W6K8L2"/>
<dbReference type="RefSeq" id="WP_036204966.1">
    <property type="nucleotide sequence ID" value="NZ_CP020931.1"/>
</dbReference>
<dbReference type="PROSITE" id="PS51257">
    <property type="entry name" value="PROKAR_LIPOPROTEIN"/>
    <property type="match status" value="1"/>
</dbReference>
<dbReference type="EC" id="2.7.1.180" evidence="2 18"/>
<dbReference type="PANTHER" id="PTHR30040:SF2">
    <property type="entry name" value="FAD:PROTEIN FMN TRANSFERASE"/>
    <property type="match status" value="1"/>
</dbReference>
<evidence type="ECO:0000256" key="8">
    <source>
        <dbReference type="ARBA" id="ARBA00022723"/>
    </source>
</evidence>
<keyword evidence="10 18" id="KW-0274">FAD</keyword>
<keyword evidence="4" id="KW-1003">Cell membrane</keyword>
<comment type="function">
    <text evidence="20">Flavin transferase that catalyzes the transfer of the FMN moiety of FAD and its covalent binding to the hydroxyl group of a threonine residue in a target flavoprotein.</text>
</comment>
<evidence type="ECO:0000256" key="13">
    <source>
        <dbReference type="ARBA" id="ARBA00023139"/>
    </source>
</evidence>
<keyword evidence="6 18" id="KW-0285">Flavoprotein</keyword>